<sequence length="1031" mass="110960">MASSPRNLSERDGQYGWEETMSGVNQLGGAFVNGRPLPDSVRQRIIELAHSGARPCDISRILQVSNGCVSKILCRYYETGSIRPKAIGGSKPRVATNAVVLKIAEYKRECPSIFAWEIRDRLVQDGTCTADNVPSVSSINRVLRNLFNEAQRRIGTAAELLTTNPISTALPSGPQYASQVPQNARSNLRLSYGENLGHLEMLYSNCYGAGGDFVSDKPATFLAHTEAADKKASAVGVEHQDRRDKGSTFCDPRFYPSFNYVEVAGNHNVKPFMYDRLNPFFYPAWSSWYANSIGLPAYSDSQSTGPLAQGFLHSSSRSVSTGGFAGLLNSDSPFGGSVKSSFGSNSLNAGAYTARPTPDHSTDSVQPQMRKLPKCENKPVGRFSCELMVMEGDEAGVEKFSNTTEASQSTNHFVYPTMTGFRTDMSHQTVGSRWTSDYSLAIRNDGPFAPELSSTSLPPEQHQQQERFTLTAPDWRSEELGGKMPSFLPVSSRKRRASESERETSAYLPAYVGSCGTTTTTSSSSSSSTTSGLDDEVGEDEEEQADHRLAGDDPLHVQNGCALPVDRVDSPITAEGGEFGKRATDLSESVGKKLQRNRTAFTTEQLAALEREFDQSHYPDLYAREQLAKEIGLPESRVQVWFSNRRAKWRRESKIPEDGPTVMDSVSATTRFPFPSSLPPPPPPPPTATRHLEPSRSASGYGNEFTEKMSTLASAADTYAPQLSTAPKMDDGVWQQSEEAGWRSLILPDCKWDDEVCSRNVVNSMDKTTLSRGRLDYSKAALRTISDGSTDGSNSIESVRLGGDGGGGGGEEPTVADFSAPSISPSTLGTGIDDLSPHGFKNVPPVAPKTADLAPQYTCINSGPLSSTTAAATAAATAAGNWRDYVSPPQNPSTKDARILEPAAAVPLGEWKVFAQATVTYRGAPIGDSLSRAAAAAVAAAMRGRQTMHPLPSPSSASSCHDPPKLPESFYRGTTRGVAVKAEEETTCPLYPPDTGPAMEQLTNCTFLPPTAAVPGGIGATQPYSLSSYIT</sequence>
<feature type="region of interest" description="Disordered" evidence="12">
    <location>
        <begin position="652"/>
        <end position="703"/>
    </location>
</feature>
<evidence type="ECO:0000313" key="15">
    <source>
        <dbReference type="EMBL" id="VDL91003.1"/>
    </source>
</evidence>
<evidence type="ECO:0000256" key="6">
    <source>
        <dbReference type="ARBA" id="ARBA00023125"/>
    </source>
</evidence>
<dbReference type="GO" id="GO:0048513">
    <property type="term" value="P:animal organ development"/>
    <property type="evidence" value="ECO:0007669"/>
    <property type="project" value="UniProtKB-ARBA"/>
</dbReference>
<keyword evidence="9 10" id="KW-0539">Nucleus</keyword>
<keyword evidence="6 10" id="KW-0238">DNA-binding</keyword>
<dbReference type="PANTHER" id="PTHR45636:SF41">
    <property type="entry name" value="PAIRED BOX PROTEIN PAX-6-RELATED"/>
    <property type="match status" value="1"/>
</dbReference>
<feature type="region of interest" description="Disordered" evidence="12">
    <location>
        <begin position="945"/>
        <end position="971"/>
    </location>
</feature>
<dbReference type="InterPro" id="IPR036388">
    <property type="entry name" value="WH-like_DNA-bd_sf"/>
</dbReference>
<dbReference type="AlphaFoldDB" id="A0A183SK70"/>
<dbReference type="FunFam" id="1.10.10.60:FF:000679">
    <property type="entry name" value="Homeobox protein aristaless"/>
    <property type="match status" value="1"/>
</dbReference>
<keyword evidence="7 10" id="KW-0371">Homeobox</keyword>
<organism evidence="17">
    <name type="scientific">Schistocephalus solidus</name>
    <name type="common">Tapeworm</name>
    <dbReference type="NCBI Taxonomy" id="70667"/>
    <lineage>
        <taxon>Eukaryota</taxon>
        <taxon>Metazoa</taxon>
        <taxon>Spiralia</taxon>
        <taxon>Lophotrochozoa</taxon>
        <taxon>Platyhelminthes</taxon>
        <taxon>Cestoda</taxon>
        <taxon>Eucestoda</taxon>
        <taxon>Diphyllobothriidea</taxon>
        <taxon>Diphyllobothriidae</taxon>
        <taxon>Schistocephalus</taxon>
    </lineage>
</organism>
<dbReference type="Pfam" id="PF00046">
    <property type="entry name" value="Homeodomain"/>
    <property type="match status" value="1"/>
</dbReference>
<keyword evidence="8" id="KW-0804">Transcription</keyword>
<dbReference type="Gene3D" id="1.10.10.60">
    <property type="entry name" value="Homeodomain-like"/>
    <property type="match status" value="1"/>
</dbReference>
<keyword evidence="4" id="KW-0563">Paired box</keyword>
<evidence type="ECO:0000313" key="17">
    <source>
        <dbReference type="WBParaSite" id="SSLN_0000477301-mRNA-1"/>
    </source>
</evidence>
<reference evidence="15 16" key="2">
    <citation type="submission" date="2018-11" db="EMBL/GenBank/DDBJ databases">
        <authorList>
            <consortium name="Pathogen Informatics"/>
        </authorList>
    </citation>
    <scope>NUCLEOTIDE SEQUENCE [LARGE SCALE GENOMIC DNA]</scope>
    <source>
        <strain evidence="15 16">NST_G2</strain>
    </source>
</reference>
<dbReference type="GO" id="GO:0000978">
    <property type="term" value="F:RNA polymerase II cis-regulatory region sequence-specific DNA binding"/>
    <property type="evidence" value="ECO:0007669"/>
    <property type="project" value="TreeGrafter"/>
</dbReference>
<dbReference type="PROSITE" id="PS50071">
    <property type="entry name" value="HOMEOBOX_2"/>
    <property type="match status" value="1"/>
</dbReference>
<evidence type="ECO:0000256" key="11">
    <source>
        <dbReference type="RuleBase" id="RU000682"/>
    </source>
</evidence>
<evidence type="ECO:0000256" key="1">
    <source>
        <dbReference type="ARBA" id="ARBA00004123"/>
    </source>
</evidence>
<dbReference type="InterPro" id="IPR001356">
    <property type="entry name" value="HD"/>
</dbReference>
<keyword evidence="3" id="KW-0217">Developmental protein</keyword>
<evidence type="ECO:0000259" key="13">
    <source>
        <dbReference type="PROSITE" id="PS50071"/>
    </source>
</evidence>
<dbReference type="InterPro" id="IPR043565">
    <property type="entry name" value="PAX_fam"/>
</dbReference>
<dbReference type="PROSITE" id="PS00034">
    <property type="entry name" value="PAIRED_1"/>
    <property type="match status" value="1"/>
</dbReference>
<feature type="DNA-binding region" description="Homeobox" evidence="10">
    <location>
        <begin position="594"/>
        <end position="653"/>
    </location>
</feature>
<feature type="compositionally biased region" description="Acidic residues" evidence="12">
    <location>
        <begin position="533"/>
        <end position="544"/>
    </location>
</feature>
<evidence type="ECO:0000256" key="7">
    <source>
        <dbReference type="ARBA" id="ARBA00023155"/>
    </source>
</evidence>
<evidence type="ECO:0000256" key="5">
    <source>
        <dbReference type="ARBA" id="ARBA00023015"/>
    </source>
</evidence>
<dbReference type="WBParaSite" id="SSLN_0000477301-mRNA-1">
    <property type="protein sequence ID" value="SSLN_0000477301-mRNA-1"/>
    <property type="gene ID" value="SSLN_0000477301"/>
</dbReference>
<keyword evidence="5" id="KW-0805">Transcription regulation</keyword>
<evidence type="ECO:0000259" key="14">
    <source>
        <dbReference type="PROSITE" id="PS51057"/>
    </source>
</evidence>
<evidence type="ECO:0000256" key="10">
    <source>
        <dbReference type="PROSITE-ProRule" id="PRU00108"/>
    </source>
</evidence>
<proteinExistence type="inferred from homology"/>
<feature type="region of interest" description="Disordered" evidence="12">
    <location>
        <begin position="349"/>
        <end position="371"/>
    </location>
</feature>
<dbReference type="SUPFAM" id="SSF46689">
    <property type="entry name" value="Homeodomain-like"/>
    <property type="match status" value="2"/>
</dbReference>
<evidence type="ECO:0000256" key="3">
    <source>
        <dbReference type="ARBA" id="ARBA00022473"/>
    </source>
</evidence>
<dbReference type="PRINTS" id="PR00027">
    <property type="entry name" value="PAIREDBOX"/>
</dbReference>
<dbReference type="InterPro" id="IPR043182">
    <property type="entry name" value="PAIRED_DNA-bd_dom"/>
</dbReference>
<dbReference type="Pfam" id="PF00292">
    <property type="entry name" value="PAX"/>
    <property type="match status" value="1"/>
</dbReference>
<feature type="compositionally biased region" description="Low complexity" evidence="12">
    <location>
        <begin position="517"/>
        <end position="531"/>
    </location>
</feature>
<comment type="subcellular location">
    <subcellularLocation>
        <location evidence="1 10 11">Nucleus</location>
    </subcellularLocation>
</comment>
<evidence type="ECO:0000256" key="12">
    <source>
        <dbReference type="SAM" id="MobiDB-lite"/>
    </source>
</evidence>
<dbReference type="Proteomes" id="UP000275846">
    <property type="component" value="Unassembled WGS sequence"/>
</dbReference>
<keyword evidence="16" id="KW-1185">Reference proteome</keyword>
<feature type="region of interest" description="Disordered" evidence="12">
    <location>
        <begin position="445"/>
        <end position="560"/>
    </location>
</feature>
<feature type="compositionally biased region" description="Polar residues" evidence="12">
    <location>
        <begin position="452"/>
        <end position="468"/>
    </location>
</feature>
<dbReference type="OrthoDB" id="3225452at2759"/>
<evidence type="ECO:0000256" key="8">
    <source>
        <dbReference type="ARBA" id="ARBA00023163"/>
    </source>
</evidence>
<dbReference type="EMBL" id="UYSU01032934">
    <property type="protein sequence ID" value="VDL91003.1"/>
    <property type="molecule type" value="Genomic_DNA"/>
</dbReference>
<dbReference type="GO" id="GO:0000981">
    <property type="term" value="F:DNA-binding transcription factor activity, RNA polymerase II-specific"/>
    <property type="evidence" value="ECO:0007669"/>
    <property type="project" value="InterPro"/>
</dbReference>
<gene>
    <name evidence="15" type="ORF">SSLN_LOCUS4618</name>
</gene>
<evidence type="ECO:0000256" key="9">
    <source>
        <dbReference type="ARBA" id="ARBA00023242"/>
    </source>
</evidence>
<evidence type="ECO:0000313" key="16">
    <source>
        <dbReference type="Proteomes" id="UP000275846"/>
    </source>
</evidence>
<dbReference type="InterPro" id="IPR001523">
    <property type="entry name" value="Paired_dom"/>
</dbReference>
<dbReference type="STRING" id="70667.A0A183SK70"/>
<evidence type="ECO:0000256" key="2">
    <source>
        <dbReference type="ARBA" id="ARBA00005733"/>
    </source>
</evidence>
<dbReference type="Gene3D" id="1.10.10.10">
    <property type="entry name" value="Winged helix-like DNA-binding domain superfamily/Winged helix DNA-binding domain"/>
    <property type="match status" value="2"/>
</dbReference>
<dbReference type="SMART" id="SM00351">
    <property type="entry name" value="PAX"/>
    <property type="match status" value="1"/>
</dbReference>
<dbReference type="PROSITE" id="PS00027">
    <property type="entry name" value="HOMEOBOX_1"/>
    <property type="match status" value="1"/>
</dbReference>
<feature type="compositionally biased region" description="Pro residues" evidence="12">
    <location>
        <begin position="676"/>
        <end position="687"/>
    </location>
</feature>
<reference evidence="17" key="1">
    <citation type="submission" date="2016-06" db="UniProtKB">
        <authorList>
            <consortium name="WormBaseParasite"/>
        </authorList>
    </citation>
    <scope>IDENTIFICATION</scope>
</reference>
<accession>A0A183SK70</accession>
<dbReference type="InterPro" id="IPR017970">
    <property type="entry name" value="Homeobox_CS"/>
</dbReference>
<feature type="domain" description="Homeobox" evidence="13">
    <location>
        <begin position="592"/>
        <end position="652"/>
    </location>
</feature>
<dbReference type="PROSITE" id="PS51057">
    <property type="entry name" value="PAIRED_2"/>
    <property type="match status" value="1"/>
</dbReference>
<name>A0A183SK70_SCHSO</name>
<dbReference type="SMART" id="SM00389">
    <property type="entry name" value="HOX"/>
    <property type="match status" value="1"/>
</dbReference>
<protein>
    <submittedName>
        <fullName evidence="17">Paired domain-containing protein</fullName>
    </submittedName>
</protein>
<dbReference type="GO" id="GO:0005634">
    <property type="term" value="C:nucleus"/>
    <property type="evidence" value="ECO:0007669"/>
    <property type="project" value="UniProtKB-SubCell"/>
</dbReference>
<dbReference type="FunFam" id="1.10.10.10:FF:000069">
    <property type="entry name" value="Paired box protein Pax-6"/>
    <property type="match status" value="1"/>
</dbReference>
<dbReference type="CDD" id="cd00086">
    <property type="entry name" value="homeodomain"/>
    <property type="match status" value="1"/>
</dbReference>
<evidence type="ECO:0000256" key="4">
    <source>
        <dbReference type="ARBA" id="ARBA00022724"/>
    </source>
</evidence>
<comment type="similarity">
    <text evidence="2">Belongs to the paired homeobox family.</text>
</comment>
<feature type="domain" description="Paired" evidence="14">
    <location>
        <begin position="20"/>
        <end position="146"/>
    </location>
</feature>
<dbReference type="InterPro" id="IPR009057">
    <property type="entry name" value="Homeodomain-like_sf"/>
</dbReference>
<feature type="compositionally biased region" description="Basic and acidic residues" evidence="12">
    <location>
        <begin position="545"/>
        <end position="555"/>
    </location>
</feature>
<dbReference type="FunFam" id="1.10.10.10:FF:000003">
    <property type="entry name" value="Paired box protein Pax-6"/>
    <property type="match status" value="1"/>
</dbReference>
<dbReference type="CDD" id="cd00131">
    <property type="entry name" value="PAX"/>
    <property type="match status" value="1"/>
</dbReference>
<dbReference type="PANTHER" id="PTHR45636">
    <property type="entry name" value="PAIRED BOX PROTEIN PAX-6-RELATED-RELATED"/>
    <property type="match status" value="1"/>
</dbReference>